<dbReference type="EC" id="1.5.1.3" evidence="3 8"/>
<organism evidence="11 12">
    <name type="scientific">Variibacter gotjawalensis</name>
    <dbReference type="NCBI Taxonomy" id="1333996"/>
    <lineage>
        <taxon>Bacteria</taxon>
        <taxon>Pseudomonadati</taxon>
        <taxon>Pseudomonadota</taxon>
        <taxon>Alphaproteobacteria</taxon>
        <taxon>Hyphomicrobiales</taxon>
        <taxon>Nitrobacteraceae</taxon>
        <taxon>Variibacter</taxon>
    </lineage>
</organism>
<dbReference type="GO" id="GO:0046655">
    <property type="term" value="P:folic acid metabolic process"/>
    <property type="evidence" value="ECO:0007669"/>
    <property type="project" value="TreeGrafter"/>
</dbReference>
<dbReference type="OrthoDB" id="9804315at2"/>
<dbReference type="Gene3D" id="3.40.430.10">
    <property type="entry name" value="Dihydrofolate Reductase, subunit A"/>
    <property type="match status" value="1"/>
</dbReference>
<keyword evidence="4 8" id="KW-0554">One-carbon metabolism</keyword>
<dbReference type="GO" id="GO:0046452">
    <property type="term" value="P:dihydrofolate metabolic process"/>
    <property type="evidence" value="ECO:0007669"/>
    <property type="project" value="TreeGrafter"/>
</dbReference>
<dbReference type="InterPro" id="IPR024072">
    <property type="entry name" value="DHFR-like_dom_sf"/>
</dbReference>
<dbReference type="CDD" id="cd00209">
    <property type="entry name" value="DHFR"/>
    <property type="match status" value="1"/>
</dbReference>
<dbReference type="InterPro" id="IPR012259">
    <property type="entry name" value="DHFR"/>
</dbReference>
<dbReference type="GO" id="GO:0006730">
    <property type="term" value="P:one-carbon metabolic process"/>
    <property type="evidence" value="ECO:0007669"/>
    <property type="project" value="UniProtKB-KW"/>
</dbReference>
<dbReference type="Pfam" id="PF00186">
    <property type="entry name" value="DHFR_1"/>
    <property type="match status" value="1"/>
</dbReference>
<keyword evidence="12" id="KW-1185">Reference proteome</keyword>
<dbReference type="Proteomes" id="UP000236884">
    <property type="component" value="Chromosome"/>
</dbReference>
<dbReference type="UniPathway" id="UPA00077">
    <property type="reaction ID" value="UER00158"/>
</dbReference>
<dbReference type="AlphaFoldDB" id="A0A0S3PTS5"/>
<dbReference type="InterPro" id="IPR001796">
    <property type="entry name" value="DHFR_dom"/>
</dbReference>
<dbReference type="KEGG" id="vgo:GJW-30_1_01883"/>
<comment type="similarity">
    <text evidence="2 8 9">Belongs to the dihydrofolate reductase family.</text>
</comment>
<evidence type="ECO:0000256" key="5">
    <source>
        <dbReference type="ARBA" id="ARBA00022857"/>
    </source>
</evidence>
<evidence type="ECO:0000256" key="2">
    <source>
        <dbReference type="ARBA" id="ARBA00009539"/>
    </source>
</evidence>
<evidence type="ECO:0000256" key="7">
    <source>
        <dbReference type="ARBA" id="ARBA00025067"/>
    </source>
</evidence>
<feature type="domain" description="DHFR" evidence="10">
    <location>
        <begin position="3"/>
        <end position="166"/>
    </location>
</feature>
<dbReference type="GO" id="GO:0046654">
    <property type="term" value="P:tetrahydrofolate biosynthetic process"/>
    <property type="evidence" value="ECO:0007669"/>
    <property type="project" value="UniProtKB-UniPathway"/>
</dbReference>
<evidence type="ECO:0000256" key="4">
    <source>
        <dbReference type="ARBA" id="ARBA00022563"/>
    </source>
</evidence>
<dbReference type="GO" id="GO:0005829">
    <property type="term" value="C:cytosol"/>
    <property type="evidence" value="ECO:0007669"/>
    <property type="project" value="TreeGrafter"/>
</dbReference>
<comment type="catalytic activity">
    <reaction evidence="8">
        <text>(6S)-5,6,7,8-tetrahydrofolate + NADP(+) = 7,8-dihydrofolate + NADPH + H(+)</text>
        <dbReference type="Rhea" id="RHEA:15009"/>
        <dbReference type="ChEBI" id="CHEBI:15378"/>
        <dbReference type="ChEBI" id="CHEBI:57451"/>
        <dbReference type="ChEBI" id="CHEBI:57453"/>
        <dbReference type="ChEBI" id="CHEBI:57783"/>
        <dbReference type="ChEBI" id="CHEBI:58349"/>
        <dbReference type="EC" id="1.5.1.3"/>
    </reaction>
</comment>
<protein>
    <recommendedName>
        <fullName evidence="3 8">Dihydrofolate reductase</fullName>
        <ecNumber evidence="3 8">1.5.1.3</ecNumber>
    </recommendedName>
</protein>
<dbReference type="PROSITE" id="PS51330">
    <property type="entry name" value="DHFR_2"/>
    <property type="match status" value="1"/>
</dbReference>
<reference evidence="11 12" key="1">
    <citation type="submission" date="2015-08" db="EMBL/GenBank/DDBJ databases">
        <title>Investigation of the bacterial diversity of lava forest soil.</title>
        <authorList>
            <person name="Lee J.S."/>
        </authorList>
    </citation>
    <scope>NUCLEOTIDE SEQUENCE [LARGE SCALE GENOMIC DNA]</scope>
    <source>
        <strain evidence="11 12">GJW-30</strain>
    </source>
</reference>
<dbReference type="PANTHER" id="PTHR48069">
    <property type="entry name" value="DIHYDROFOLATE REDUCTASE"/>
    <property type="match status" value="1"/>
</dbReference>
<dbReference type="PRINTS" id="PR00070">
    <property type="entry name" value="DHFR"/>
</dbReference>
<dbReference type="PANTHER" id="PTHR48069:SF3">
    <property type="entry name" value="DIHYDROFOLATE REDUCTASE"/>
    <property type="match status" value="1"/>
</dbReference>
<dbReference type="PIRSF" id="PIRSF000194">
    <property type="entry name" value="DHFR"/>
    <property type="match status" value="1"/>
</dbReference>
<dbReference type="GO" id="GO:0004146">
    <property type="term" value="F:dihydrofolate reductase activity"/>
    <property type="evidence" value="ECO:0007669"/>
    <property type="project" value="UniProtKB-EC"/>
</dbReference>
<comment type="pathway">
    <text evidence="1 8">Cofactor biosynthesis; tetrahydrofolate biosynthesis; 5,6,7,8-tetrahydrofolate from 7,8-dihydrofolate: step 1/1.</text>
</comment>
<sequence>MIEIVFVVAVAENGVIGHNNTMPWHIRSDLKRFKTLTIGKPVVMGRKTYLSIGKPLPGRTNIVVTRDKSFSAPGTVVVNSIEAAMAAARGDALRRGSDIAVIGGGEIFAALMDEADRLEVTIVHAAPEGDAHFAPIDSTVWKEVARTPGTPDPVDTAAVTYVTYRREKAAATQ</sequence>
<name>A0A0S3PTS5_9BRAD</name>
<evidence type="ECO:0000256" key="8">
    <source>
        <dbReference type="PIRNR" id="PIRNR000194"/>
    </source>
</evidence>
<evidence type="ECO:0000313" key="11">
    <source>
        <dbReference type="EMBL" id="BAT59351.1"/>
    </source>
</evidence>
<gene>
    <name evidence="11" type="primary">dhfrIII</name>
    <name evidence="11" type="ORF">GJW-30_1_01883</name>
</gene>
<evidence type="ECO:0000259" key="10">
    <source>
        <dbReference type="PROSITE" id="PS51330"/>
    </source>
</evidence>
<dbReference type="InterPro" id="IPR017925">
    <property type="entry name" value="DHFR_CS"/>
</dbReference>
<keyword evidence="6 8" id="KW-0560">Oxidoreductase</keyword>
<dbReference type="PROSITE" id="PS00075">
    <property type="entry name" value="DHFR_1"/>
    <property type="match status" value="1"/>
</dbReference>
<comment type="function">
    <text evidence="7 8">Key enzyme in folate metabolism. Catalyzes an essential reaction for de novo glycine and purine synthesis, and for DNA precursor synthesis.</text>
</comment>
<evidence type="ECO:0000313" key="12">
    <source>
        <dbReference type="Proteomes" id="UP000236884"/>
    </source>
</evidence>
<dbReference type="SUPFAM" id="SSF53597">
    <property type="entry name" value="Dihydrofolate reductase-like"/>
    <property type="match status" value="1"/>
</dbReference>
<dbReference type="GO" id="GO:0070401">
    <property type="term" value="F:NADP+ binding"/>
    <property type="evidence" value="ECO:0007669"/>
    <property type="project" value="UniProtKB-ARBA"/>
</dbReference>
<keyword evidence="5 8" id="KW-0521">NADP</keyword>
<evidence type="ECO:0000256" key="3">
    <source>
        <dbReference type="ARBA" id="ARBA00012856"/>
    </source>
</evidence>
<proteinExistence type="inferred from homology"/>
<evidence type="ECO:0000256" key="9">
    <source>
        <dbReference type="RuleBase" id="RU004474"/>
    </source>
</evidence>
<accession>A0A0S3PTS5</accession>
<dbReference type="EMBL" id="AP014946">
    <property type="protein sequence ID" value="BAT59351.1"/>
    <property type="molecule type" value="Genomic_DNA"/>
</dbReference>
<evidence type="ECO:0000256" key="6">
    <source>
        <dbReference type="ARBA" id="ARBA00023002"/>
    </source>
</evidence>
<dbReference type="RefSeq" id="WP_096354598.1">
    <property type="nucleotide sequence ID" value="NZ_AP014946.1"/>
</dbReference>
<dbReference type="FunFam" id="3.40.430.10:FF:000001">
    <property type="entry name" value="Dihydrofolate reductase"/>
    <property type="match status" value="1"/>
</dbReference>
<evidence type="ECO:0000256" key="1">
    <source>
        <dbReference type="ARBA" id="ARBA00004903"/>
    </source>
</evidence>